<sequence length="288" mass="30757">MASSFSVCRLPAALARRQSRVLSTSKRLASTSAPQFQNPAYPLYPSVIQLLHEKGIPESEVSKIPASGPKGRLLKGDVLAYLGSIPADYPSAQAARLDKLAHLDLSNIKIAAPVKPAEPAPAVEKPVARPPPTTSVAISVSLAAVLSVQKKIQETLGVTVPLSTFLARATDLANDHLPRSSRETPSADELFAEILGVEPVKTSRGEYIPELNAETAQPVKRVQKEADLIDFLSGKVAKKAAATVAEPVVEQAANVFSLTVPVTEEKRAKVFLDRVKELLTVEPGRLVL</sequence>
<dbReference type="PANTHER" id="PTHR23151:SF82">
    <property type="entry name" value="PYRUVATE DEHYDROGENASE COMPLEX PROTEIN X COMPONENT, MITOCHONDRIAL"/>
    <property type="match status" value="1"/>
</dbReference>
<dbReference type="GO" id="GO:0004742">
    <property type="term" value="F:dihydrolipoyllysine-residue acetyltransferase activity"/>
    <property type="evidence" value="ECO:0007669"/>
    <property type="project" value="TreeGrafter"/>
</dbReference>
<dbReference type="InterPro" id="IPR004167">
    <property type="entry name" value="PSBD"/>
</dbReference>
<comment type="similarity">
    <text evidence="1">Belongs to the 2-oxoacid dehydrogenase family.</text>
</comment>
<organism evidence="3 4">
    <name type="scientific">Aspergillus sclerotioniger CBS 115572</name>
    <dbReference type="NCBI Taxonomy" id="1450535"/>
    <lineage>
        <taxon>Eukaryota</taxon>
        <taxon>Fungi</taxon>
        <taxon>Dikarya</taxon>
        <taxon>Ascomycota</taxon>
        <taxon>Pezizomycotina</taxon>
        <taxon>Eurotiomycetes</taxon>
        <taxon>Eurotiomycetidae</taxon>
        <taxon>Eurotiales</taxon>
        <taxon>Aspergillaceae</taxon>
        <taxon>Aspergillus</taxon>
        <taxon>Aspergillus subgen. Circumdati</taxon>
    </lineage>
</organism>
<dbReference type="GeneID" id="37114928"/>
<evidence type="ECO:0000313" key="4">
    <source>
        <dbReference type="Proteomes" id="UP000246702"/>
    </source>
</evidence>
<dbReference type="Gene3D" id="4.10.320.10">
    <property type="entry name" value="E3-binding domain"/>
    <property type="match status" value="1"/>
</dbReference>
<dbReference type="PANTHER" id="PTHR23151">
    <property type="entry name" value="DIHYDROLIPOAMIDE ACETYL/SUCCINYL-TRANSFERASE-RELATED"/>
    <property type="match status" value="1"/>
</dbReference>
<keyword evidence="3" id="KW-0670">Pyruvate</keyword>
<dbReference type="GO" id="GO:0045254">
    <property type="term" value="C:pyruvate dehydrogenase complex"/>
    <property type="evidence" value="ECO:0007669"/>
    <property type="project" value="InterPro"/>
</dbReference>
<dbReference type="OrthoDB" id="202158at2759"/>
<reference evidence="3 4" key="1">
    <citation type="submission" date="2016-12" db="EMBL/GenBank/DDBJ databases">
        <title>The genomes of Aspergillus section Nigri reveals drivers in fungal speciation.</title>
        <authorList>
            <consortium name="DOE Joint Genome Institute"/>
            <person name="Vesth T.C."/>
            <person name="Nybo J."/>
            <person name="Theobald S."/>
            <person name="Brandl J."/>
            <person name="Frisvad J.C."/>
            <person name="Nielsen K.F."/>
            <person name="Lyhne E.K."/>
            <person name="Kogle M.E."/>
            <person name="Kuo A."/>
            <person name="Riley R."/>
            <person name="Clum A."/>
            <person name="Nolan M."/>
            <person name="Lipzen A."/>
            <person name="Salamov A."/>
            <person name="Henrissat B."/>
            <person name="Wiebenga A."/>
            <person name="De Vries R.P."/>
            <person name="Grigoriev I.V."/>
            <person name="Mortensen U.H."/>
            <person name="Andersen M.R."/>
            <person name="Baker S.E."/>
        </authorList>
    </citation>
    <scope>NUCLEOTIDE SEQUENCE [LARGE SCALE GENOMIC DNA]</scope>
    <source>
        <strain evidence="3 4">CBS 115572</strain>
    </source>
</reference>
<evidence type="ECO:0000259" key="2">
    <source>
        <dbReference type="PROSITE" id="PS51826"/>
    </source>
</evidence>
<dbReference type="PROSITE" id="PS51826">
    <property type="entry name" value="PSBD"/>
    <property type="match status" value="1"/>
</dbReference>
<name>A0A317V7L9_9EURO</name>
<dbReference type="GO" id="GO:0006086">
    <property type="term" value="P:pyruvate decarboxylation to acetyl-CoA"/>
    <property type="evidence" value="ECO:0007669"/>
    <property type="project" value="InterPro"/>
</dbReference>
<gene>
    <name evidence="3" type="ORF">BO94DRAFT_539831</name>
</gene>
<feature type="domain" description="Peripheral subunit-binding (PSBD)" evidence="2">
    <location>
        <begin position="42"/>
        <end position="82"/>
    </location>
</feature>
<comment type="caution">
    <text evidence="3">The sequence shown here is derived from an EMBL/GenBank/DDBJ whole genome shotgun (WGS) entry which is preliminary data.</text>
</comment>
<dbReference type="EMBL" id="MSFK01000039">
    <property type="protein sequence ID" value="PWY70364.1"/>
    <property type="molecule type" value="Genomic_DNA"/>
</dbReference>
<protein>
    <submittedName>
        <fullName evidence="3">Pyruvate dehydrogenase complex component Pdx1</fullName>
    </submittedName>
</protein>
<accession>A0A317V7L9</accession>
<dbReference type="Proteomes" id="UP000246702">
    <property type="component" value="Unassembled WGS sequence"/>
</dbReference>
<evidence type="ECO:0000313" key="3">
    <source>
        <dbReference type="EMBL" id="PWY70364.1"/>
    </source>
</evidence>
<dbReference type="STRING" id="1450535.A0A317V7L9"/>
<dbReference type="AlphaFoldDB" id="A0A317V7L9"/>
<dbReference type="SUPFAM" id="SSF47005">
    <property type="entry name" value="Peripheral subunit-binding domain of 2-oxo acid dehydrogenase complex"/>
    <property type="match status" value="1"/>
</dbReference>
<dbReference type="InterPro" id="IPR045257">
    <property type="entry name" value="E2/Pdx1"/>
</dbReference>
<keyword evidence="4" id="KW-1185">Reference proteome</keyword>
<dbReference type="RefSeq" id="XP_025462655.1">
    <property type="nucleotide sequence ID" value="XM_025612785.1"/>
</dbReference>
<proteinExistence type="inferred from homology"/>
<dbReference type="Pfam" id="PF02817">
    <property type="entry name" value="E3_binding"/>
    <property type="match status" value="1"/>
</dbReference>
<dbReference type="InterPro" id="IPR036625">
    <property type="entry name" value="E3-bd_dom_sf"/>
</dbReference>
<evidence type="ECO:0000256" key="1">
    <source>
        <dbReference type="ARBA" id="ARBA00007317"/>
    </source>
</evidence>